<protein>
    <submittedName>
        <fullName evidence="1">Uncharacterized protein</fullName>
    </submittedName>
</protein>
<keyword evidence="2" id="KW-1185">Reference proteome</keyword>
<name>A0A0M2GBU0_9ACTN</name>
<reference evidence="2" key="1">
    <citation type="submission" date="2015-02" db="EMBL/GenBank/DDBJ databases">
        <authorList>
            <person name="Ju K.-S."/>
            <person name="Doroghazi J.R."/>
            <person name="Metcalf W."/>
        </authorList>
    </citation>
    <scope>NUCLEOTIDE SEQUENCE [LARGE SCALE GENOMIC DNA]</scope>
    <source>
        <strain evidence="2">NRRL B-16380</strain>
    </source>
</reference>
<proteinExistence type="predicted"/>
<dbReference type="PATRIC" id="fig|284040.3.peg.6950"/>
<organism evidence="1 2">
    <name type="scientific">Streptomyces variegatus</name>
    <dbReference type="NCBI Taxonomy" id="284040"/>
    <lineage>
        <taxon>Bacteria</taxon>
        <taxon>Bacillati</taxon>
        <taxon>Actinomycetota</taxon>
        <taxon>Actinomycetes</taxon>
        <taxon>Kitasatosporales</taxon>
        <taxon>Streptomycetaceae</taxon>
        <taxon>Streptomyces</taxon>
    </lineage>
</organism>
<gene>
    <name evidence="1" type="ORF">UK15_36995</name>
</gene>
<evidence type="ECO:0000313" key="2">
    <source>
        <dbReference type="Proteomes" id="UP000034786"/>
    </source>
</evidence>
<dbReference type="Proteomes" id="UP000034786">
    <property type="component" value="Unassembled WGS sequence"/>
</dbReference>
<accession>A0A0M2GBU0</accession>
<comment type="caution">
    <text evidence="1">The sequence shown here is derived from an EMBL/GenBank/DDBJ whole genome shotgun (WGS) entry which is preliminary data.</text>
</comment>
<dbReference type="AlphaFoldDB" id="A0A0M2GBU0"/>
<evidence type="ECO:0000313" key="1">
    <source>
        <dbReference type="EMBL" id="KJK34242.1"/>
    </source>
</evidence>
<dbReference type="RefSeq" id="WP_031144340.1">
    <property type="nucleotide sequence ID" value="NZ_JYJH01000054.1"/>
</dbReference>
<sequence>MQISINGHTPVAVHVGACSMGRSKVRSNAISRRDMLHEADGFHVLDPGAPLDLQLPIGRLRYPAEPSMRHLVRPLAGHVSYEHGALAGLLASQ</sequence>
<dbReference type="EMBL" id="JYJH01000054">
    <property type="protein sequence ID" value="KJK34242.1"/>
    <property type="molecule type" value="Genomic_DNA"/>
</dbReference>